<dbReference type="eggNOG" id="KOG0606">
    <property type="taxonomic scope" value="Eukaryota"/>
</dbReference>
<dbReference type="GO" id="GO:0005524">
    <property type="term" value="F:ATP binding"/>
    <property type="evidence" value="ECO:0007669"/>
    <property type="project" value="UniProtKB-KW"/>
</dbReference>
<keyword evidence="7" id="KW-0808">Transferase</keyword>
<evidence type="ECO:0000259" key="14">
    <source>
        <dbReference type="PROSITE" id="PS50011"/>
    </source>
</evidence>
<dbReference type="HOGENOM" id="CLU_000288_9_1_1"/>
<evidence type="ECO:0000313" key="16">
    <source>
        <dbReference type="EMBL" id="EDO42523.1"/>
    </source>
</evidence>
<dbReference type="InterPro" id="IPR008271">
    <property type="entry name" value="Ser/Thr_kinase_AS"/>
</dbReference>
<reference evidence="16 17" key="1">
    <citation type="journal article" date="2007" name="Science">
        <title>Sea anemone genome reveals ancestral eumetazoan gene repertoire and genomic organization.</title>
        <authorList>
            <person name="Putnam N.H."/>
            <person name="Srivastava M."/>
            <person name="Hellsten U."/>
            <person name="Dirks B."/>
            <person name="Chapman J."/>
            <person name="Salamov A."/>
            <person name="Terry A."/>
            <person name="Shapiro H."/>
            <person name="Lindquist E."/>
            <person name="Kapitonov V.V."/>
            <person name="Jurka J."/>
            <person name="Genikhovich G."/>
            <person name="Grigoriev I.V."/>
            <person name="Lucas S.M."/>
            <person name="Steele R.E."/>
            <person name="Finnerty J.R."/>
            <person name="Technau U."/>
            <person name="Martindale M.Q."/>
            <person name="Rokhsar D.S."/>
        </authorList>
    </citation>
    <scope>NUCLEOTIDE SEQUENCE [LARGE SCALE GENOMIC DNA]</scope>
    <source>
        <strain evidence="17">CH2 X CH6</strain>
    </source>
</reference>
<keyword evidence="9" id="KW-0418">Kinase</keyword>
<evidence type="ECO:0000259" key="15">
    <source>
        <dbReference type="PROSITE" id="PS51285"/>
    </source>
</evidence>
<dbReference type="GO" id="GO:0015630">
    <property type="term" value="C:microtubule cytoskeleton"/>
    <property type="evidence" value="ECO:0000318"/>
    <property type="project" value="GO_Central"/>
</dbReference>
<keyword evidence="17" id="KW-1185">Reference proteome</keyword>
<accession>A7S134</accession>
<dbReference type="FunFam" id="1.10.510.10:FF:000012">
    <property type="entry name" value="microtubule-associated serine/threonine-protein kinase 2 isoform X1"/>
    <property type="match status" value="1"/>
</dbReference>
<evidence type="ECO:0000256" key="2">
    <source>
        <dbReference type="ARBA" id="ARBA00009903"/>
    </source>
</evidence>
<proteinExistence type="inferred from homology"/>
<dbReference type="Proteomes" id="UP000001593">
    <property type="component" value="Unassembled WGS sequence"/>
</dbReference>
<evidence type="ECO:0000256" key="7">
    <source>
        <dbReference type="ARBA" id="ARBA00022679"/>
    </source>
</evidence>
<dbReference type="SUPFAM" id="SSF56112">
    <property type="entry name" value="Protein kinase-like (PK-like)"/>
    <property type="match status" value="1"/>
</dbReference>
<dbReference type="InterPro" id="IPR050236">
    <property type="entry name" value="Ser_Thr_kinase_AGC"/>
</dbReference>
<evidence type="ECO:0000256" key="3">
    <source>
        <dbReference type="ARBA" id="ARBA00012513"/>
    </source>
</evidence>
<feature type="compositionally biased region" description="Acidic residues" evidence="13">
    <location>
        <begin position="602"/>
        <end position="613"/>
    </location>
</feature>
<feature type="compositionally biased region" description="Polar residues" evidence="13">
    <location>
        <begin position="79"/>
        <end position="89"/>
    </location>
</feature>
<evidence type="ECO:0000256" key="5">
    <source>
        <dbReference type="ARBA" id="ARBA00022527"/>
    </source>
</evidence>
<dbReference type="InterPro" id="IPR037711">
    <property type="entry name" value="MAST"/>
</dbReference>
<dbReference type="Gene3D" id="1.20.1480.20">
    <property type="entry name" value="MAST3 pre-PK domain-like"/>
    <property type="match status" value="1"/>
</dbReference>
<evidence type="ECO:0000313" key="17">
    <source>
        <dbReference type="Proteomes" id="UP000001593"/>
    </source>
</evidence>
<dbReference type="CDD" id="cd05609">
    <property type="entry name" value="STKc_MAST"/>
    <property type="match status" value="1"/>
</dbReference>
<evidence type="ECO:0000256" key="10">
    <source>
        <dbReference type="ARBA" id="ARBA00022840"/>
    </source>
</evidence>
<keyword evidence="4" id="KW-0963">Cytoplasm</keyword>
<dbReference type="AlphaFoldDB" id="A7S134"/>
<comment type="similarity">
    <text evidence="2">Belongs to the protein kinase superfamily. AGC Ser/Thr protein kinase family.</text>
</comment>
<feature type="compositionally biased region" description="Basic and acidic residues" evidence="13">
    <location>
        <begin position="591"/>
        <end position="601"/>
    </location>
</feature>
<dbReference type="InterPro" id="IPR023142">
    <property type="entry name" value="MAST_pre-PK_dom_sf"/>
</dbReference>
<name>A7S134_NEMVE</name>
<feature type="domain" description="Protein kinase" evidence="14">
    <location>
        <begin position="288"/>
        <end position="561"/>
    </location>
</feature>
<dbReference type="InterPro" id="IPR000961">
    <property type="entry name" value="AGC-kinase_C"/>
</dbReference>
<dbReference type="GO" id="GO:0000287">
    <property type="term" value="F:magnesium ion binding"/>
    <property type="evidence" value="ECO:0007669"/>
    <property type="project" value="InterPro"/>
</dbReference>
<feature type="region of interest" description="Disordered" evidence="13">
    <location>
        <begin position="253"/>
        <end position="275"/>
    </location>
</feature>
<sequence>RADSCRRWSVASLSSGYGTHTPCSSSYSVWVALLKGLHHKFFVVREKYTKQISVIVYSADSDAEEEIGWKSPKPRQRSRSLSPNRSFGSQEDELQLLNNLYKERFPNAVKQMEAKLMEFVEDYTSETWGSVFGCDGVLNFVWHQVIESARDVLLQSQESSLTSRHFYELSEKMERLLYEAKQKTEVDMTPVRRLMRKLLVIVSRPARLLECLEFNPGEYYSMLEQEGQQMNSECPEKLDITNYVKARLGLDEEGRTTEPDDITDEIDDSTDPVTPTYTTSHLPTEEDFDYIKLISNGAFGAVYLVRHKETHTRFAIKKINKHAMLHKNQVEQVFAERDILTFAENPFVVGLWCCFETKKHLCMVMEYVEGGDCASLLKNIGALPADLARMYFAETVLAVEYLHSYGIVHRDIKPDNLLITSLGHIKLTDFGLSKIGLMNSTTRMYEHSLDRDTKQFMDKQVFGTPDYLAPEVILRQGYGRAVDWWSMGIILYEFLMGVPPFYGDTPEELFAHTLSGDIEGLDGEDAPPDDAVDLIRGLLEQDPTQRLGSAGALEVKEHVFFTGLDWTALLRQKAEFIPQLEGEDDTSYFDSRSERYNHSFETDDDDEDTDDIPDFSNFSTCSPRYSRILAS</sequence>
<dbReference type="FunFam" id="3.30.200.20:FF:000012">
    <property type="entry name" value="microtubule-associated serine/threonine-protein kinase 2 isoform X1"/>
    <property type="match status" value="1"/>
</dbReference>
<dbReference type="PANTHER" id="PTHR24356:SF414">
    <property type="entry name" value="NON-SPECIFIC SERINE_THREONINE PROTEIN KINASE"/>
    <property type="match status" value="1"/>
</dbReference>
<dbReference type="FunFam" id="1.20.1480.20:FF:000001">
    <property type="entry name" value="microtubule-associated serine/threonine-protein kinase 4 isoform X1"/>
    <property type="match status" value="1"/>
</dbReference>
<dbReference type="GO" id="GO:0035556">
    <property type="term" value="P:intracellular signal transduction"/>
    <property type="evidence" value="ECO:0000318"/>
    <property type="project" value="GO_Central"/>
</dbReference>
<protein>
    <recommendedName>
        <fullName evidence="3">non-specific serine/threonine protein kinase</fullName>
        <ecNumber evidence="3">2.7.11.1</ecNumber>
    </recommendedName>
</protein>
<evidence type="ECO:0000256" key="8">
    <source>
        <dbReference type="ARBA" id="ARBA00022741"/>
    </source>
</evidence>
<dbReference type="PANTHER" id="PTHR24356">
    <property type="entry name" value="SERINE/THREONINE-PROTEIN KINASE"/>
    <property type="match status" value="1"/>
</dbReference>
<feature type="region of interest" description="Disordered" evidence="13">
    <location>
        <begin position="584"/>
        <end position="617"/>
    </location>
</feature>
<organism evidence="16 17">
    <name type="scientific">Nematostella vectensis</name>
    <name type="common">Starlet sea anemone</name>
    <dbReference type="NCBI Taxonomy" id="45351"/>
    <lineage>
        <taxon>Eukaryota</taxon>
        <taxon>Metazoa</taxon>
        <taxon>Cnidaria</taxon>
        <taxon>Anthozoa</taxon>
        <taxon>Hexacorallia</taxon>
        <taxon>Actiniaria</taxon>
        <taxon>Edwardsiidae</taxon>
        <taxon>Nematostella</taxon>
    </lineage>
</organism>
<dbReference type="Pfam" id="PF00069">
    <property type="entry name" value="Pkinase"/>
    <property type="match status" value="1"/>
</dbReference>
<comment type="catalytic activity">
    <reaction evidence="12">
        <text>L-seryl-[protein] + ATP = O-phospho-L-seryl-[protein] + ADP + H(+)</text>
        <dbReference type="Rhea" id="RHEA:17989"/>
        <dbReference type="Rhea" id="RHEA-COMP:9863"/>
        <dbReference type="Rhea" id="RHEA-COMP:11604"/>
        <dbReference type="ChEBI" id="CHEBI:15378"/>
        <dbReference type="ChEBI" id="CHEBI:29999"/>
        <dbReference type="ChEBI" id="CHEBI:30616"/>
        <dbReference type="ChEBI" id="CHEBI:83421"/>
        <dbReference type="ChEBI" id="CHEBI:456216"/>
        <dbReference type="EC" id="2.7.11.1"/>
    </reaction>
</comment>
<evidence type="ECO:0000256" key="6">
    <source>
        <dbReference type="ARBA" id="ARBA00022553"/>
    </source>
</evidence>
<dbReference type="Pfam" id="PF08926">
    <property type="entry name" value="DUF1908"/>
    <property type="match status" value="1"/>
</dbReference>
<dbReference type="EMBL" id="DS469563">
    <property type="protein sequence ID" value="EDO42523.1"/>
    <property type="molecule type" value="Genomic_DNA"/>
</dbReference>
<dbReference type="Gene3D" id="1.10.510.10">
    <property type="entry name" value="Transferase(Phosphotransferase) domain 1"/>
    <property type="match status" value="1"/>
</dbReference>
<comment type="subcellular location">
    <subcellularLocation>
        <location evidence="1">Cytoplasm</location>
    </subcellularLocation>
</comment>
<dbReference type="STRING" id="45351.A7S134"/>
<feature type="compositionally biased region" description="Acidic residues" evidence="13">
    <location>
        <begin position="259"/>
        <end position="270"/>
    </location>
</feature>
<comment type="catalytic activity">
    <reaction evidence="11">
        <text>L-threonyl-[protein] + ATP = O-phospho-L-threonyl-[protein] + ADP + H(+)</text>
        <dbReference type="Rhea" id="RHEA:46608"/>
        <dbReference type="Rhea" id="RHEA-COMP:11060"/>
        <dbReference type="Rhea" id="RHEA-COMP:11605"/>
        <dbReference type="ChEBI" id="CHEBI:15378"/>
        <dbReference type="ChEBI" id="CHEBI:30013"/>
        <dbReference type="ChEBI" id="CHEBI:30616"/>
        <dbReference type="ChEBI" id="CHEBI:61977"/>
        <dbReference type="ChEBI" id="CHEBI:456216"/>
        <dbReference type="EC" id="2.7.11.1"/>
    </reaction>
</comment>
<evidence type="ECO:0000256" key="1">
    <source>
        <dbReference type="ARBA" id="ARBA00004496"/>
    </source>
</evidence>
<evidence type="ECO:0000256" key="4">
    <source>
        <dbReference type="ARBA" id="ARBA00022490"/>
    </source>
</evidence>
<dbReference type="Gene3D" id="3.30.200.20">
    <property type="entry name" value="Phosphorylase Kinase, domain 1"/>
    <property type="match status" value="1"/>
</dbReference>
<evidence type="ECO:0000256" key="13">
    <source>
        <dbReference type="SAM" id="MobiDB-lite"/>
    </source>
</evidence>
<dbReference type="SMART" id="SM00220">
    <property type="entry name" value="S_TKc"/>
    <property type="match status" value="1"/>
</dbReference>
<dbReference type="SUPFAM" id="SSF140482">
    <property type="entry name" value="MAST3 pre-PK domain-like"/>
    <property type="match status" value="1"/>
</dbReference>
<dbReference type="InterPro" id="IPR011009">
    <property type="entry name" value="Kinase-like_dom_sf"/>
</dbReference>
<feature type="domain" description="AGC-kinase C-terminal" evidence="15">
    <location>
        <begin position="562"/>
        <end position="630"/>
    </location>
</feature>
<feature type="region of interest" description="Disordered" evidence="13">
    <location>
        <begin position="67"/>
        <end position="90"/>
    </location>
</feature>
<dbReference type="GO" id="GO:0004674">
    <property type="term" value="F:protein serine/threonine kinase activity"/>
    <property type="evidence" value="ECO:0000318"/>
    <property type="project" value="GO_Central"/>
</dbReference>
<gene>
    <name evidence="16" type="ORF">NEMVEDRAFT_v1g31039</name>
</gene>
<dbReference type="PhylomeDB" id="A7S134"/>
<dbReference type="InterPro" id="IPR015022">
    <property type="entry name" value="MAST_pre-PK_dom"/>
</dbReference>
<keyword evidence="8" id="KW-0547">Nucleotide-binding</keyword>
<dbReference type="PROSITE" id="PS00108">
    <property type="entry name" value="PROTEIN_KINASE_ST"/>
    <property type="match status" value="1"/>
</dbReference>
<dbReference type="PROSITE" id="PS50011">
    <property type="entry name" value="PROTEIN_KINASE_DOM"/>
    <property type="match status" value="1"/>
</dbReference>
<dbReference type="InParanoid" id="A7S134"/>
<dbReference type="OMA" id="INDPVEW"/>
<dbReference type="GO" id="GO:0005737">
    <property type="term" value="C:cytoplasm"/>
    <property type="evidence" value="ECO:0007669"/>
    <property type="project" value="UniProtKB-SubCell"/>
</dbReference>
<feature type="non-terminal residue" evidence="16">
    <location>
        <position position="631"/>
    </location>
</feature>
<feature type="non-terminal residue" evidence="16">
    <location>
        <position position="1"/>
    </location>
</feature>
<keyword evidence="10" id="KW-0067">ATP-binding</keyword>
<keyword evidence="5" id="KW-0723">Serine/threonine-protein kinase</keyword>
<evidence type="ECO:0000256" key="12">
    <source>
        <dbReference type="ARBA" id="ARBA00048679"/>
    </source>
</evidence>
<keyword evidence="6" id="KW-0597">Phosphoprotein</keyword>
<dbReference type="PROSITE" id="PS51285">
    <property type="entry name" value="AGC_KINASE_CTER"/>
    <property type="match status" value="1"/>
</dbReference>
<dbReference type="InterPro" id="IPR000719">
    <property type="entry name" value="Prot_kinase_dom"/>
</dbReference>
<evidence type="ECO:0000256" key="11">
    <source>
        <dbReference type="ARBA" id="ARBA00047899"/>
    </source>
</evidence>
<dbReference type="EC" id="2.7.11.1" evidence="3"/>
<evidence type="ECO:0000256" key="9">
    <source>
        <dbReference type="ARBA" id="ARBA00022777"/>
    </source>
</evidence>